<name>A0A915JWZ8_ROMCU</name>
<dbReference type="WBParaSite" id="nRc.2.0.1.t30851-RA">
    <property type="protein sequence ID" value="nRc.2.0.1.t30851-RA"/>
    <property type="gene ID" value="nRc.2.0.1.g30851"/>
</dbReference>
<keyword evidence="1" id="KW-1185">Reference proteome</keyword>
<reference evidence="2" key="1">
    <citation type="submission" date="2022-11" db="UniProtKB">
        <authorList>
            <consortium name="WormBaseParasite"/>
        </authorList>
    </citation>
    <scope>IDENTIFICATION</scope>
</reference>
<dbReference type="AlphaFoldDB" id="A0A915JWZ8"/>
<evidence type="ECO:0000313" key="2">
    <source>
        <dbReference type="WBParaSite" id="nRc.2.0.1.t30851-RA"/>
    </source>
</evidence>
<protein>
    <submittedName>
        <fullName evidence="2">Uncharacterized protein</fullName>
    </submittedName>
</protein>
<dbReference type="Proteomes" id="UP000887565">
    <property type="component" value="Unplaced"/>
</dbReference>
<sequence>MPLAYLEQQFLLYTTVVSATKNYVGVINSKFDHNGPCSIIDPSLLLKIRHFFLKDGYRSDKLYNVATTTKT</sequence>
<proteinExistence type="predicted"/>
<organism evidence="1 2">
    <name type="scientific">Romanomermis culicivorax</name>
    <name type="common">Nematode worm</name>
    <dbReference type="NCBI Taxonomy" id="13658"/>
    <lineage>
        <taxon>Eukaryota</taxon>
        <taxon>Metazoa</taxon>
        <taxon>Ecdysozoa</taxon>
        <taxon>Nematoda</taxon>
        <taxon>Enoplea</taxon>
        <taxon>Dorylaimia</taxon>
        <taxon>Mermithida</taxon>
        <taxon>Mermithoidea</taxon>
        <taxon>Mermithidae</taxon>
        <taxon>Romanomermis</taxon>
    </lineage>
</organism>
<evidence type="ECO:0000313" key="1">
    <source>
        <dbReference type="Proteomes" id="UP000887565"/>
    </source>
</evidence>
<accession>A0A915JWZ8</accession>